<keyword evidence="9" id="KW-0406">Ion transport</keyword>
<evidence type="ECO:0000256" key="11">
    <source>
        <dbReference type="ARBA" id="ARBA00023201"/>
    </source>
</evidence>
<keyword evidence="3" id="KW-0813">Transport</keyword>
<dbReference type="InterPro" id="IPR006153">
    <property type="entry name" value="Cation/H_exchanger_TM"/>
</dbReference>
<dbReference type="PANTHER" id="PTHR10110">
    <property type="entry name" value="SODIUM/HYDROGEN EXCHANGER"/>
    <property type="match status" value="1"/>
</dbReference>
<keyword evidence="6 12" id="KW-0812">Transmembrane</keyword>
<dbReference type="EMBL" id="CP104213">
    <property type="protein sequence ID" value="UWX65174.1"/>
    <property type="molecule type" value="Genomic_DNA"/>
</dbReference>
<keyword evidence="8" id="KW-0915">Sodium</keyword>
<keyword evidence="7 12" id="KW-1133">Transmembrane helix</keyword>
<feature type="transmembrane region" description="Helical" evidence="12">
    <location>
        <begin position="136"/>
        <end position="155"/>
    </location>
</feature>
<evidence type="ECO:0000256" key="2">
    <source>
        <dbReference type="ARBA" id="ARBA00007367"/>
    </source>
</evidence>
<evidence type="ECO:0000256" key="7">
    <source>
        <dbReference type="ARBA" id="ARBA00022989"/>
    </source>
</evidence>
<evidence type="ECO:0000256" key="1">
    <source>
        <dbReference type="ARBA" id="ARBA00004651"/>
    </source>
</evidence>
<dbReference type="Proteomes" id="UP001060261">
    <property type="component" value="Chromosome"/>
</dbReference>
<evidence type="ECO:0000256" key="3">
    <source>
        <dbReference type="ARBA" id="ARBA00022448"/>
    </source>
</evidence>
<feature type="transmembrane region" description="Helical" evidence="12">
    <location>
        <begin position="414"/>
        <end position="434"/>
    </location>
</feature>
<evidence type="ECO:0000313" key="15">
    <source>
        <dbReference type="Proteomes" id="UP001060261"/>
    </source>
</evidence>
<evidence type="ECO:0000256" key="10">
    <source>
        <dbReference type="ARBA" id="ARBA00023136"/>
    </source>
</evidence>
<dbReference type="PANTHER" id="PTHR10110:SF195">
    <property type="entry name" value="NA(+)_H(+) ANTIPORTER NHAS2"/>
    <property type="match status" value="1"/>
</dbReference>
<comment type="subcellular location">
    <subcellularLocation>
        <location evidence="1">Cell membrane</location>
        <topology evidence="1">Multi-pass membrane protein</topology>
    </subcellularLocation>
</comment>
<protein>
    <submittedName>
        <fullName evidence="14">Sodium:proton antiporter</fullName>
    </submittedName>
</protein>
<keyword evidence="5" id="KW-1003">Cell membrane</keyword>
<feature type="transmembrane region" description="Helical" evidence="12">
    <location>
        <begin position="6"/>
        <end position="25"/>
    </location>
</feature>
<sequence length="454" mass="48739">MSPDALSSSELFGVFMVLISALSYLNSRFWKLSPTIAMLIGGLVIAGAVALSDSLGWPAGGRIRELVQSIPFGTLVFDWLLSFLLFSSAVQIDVKLLFRKRLAVISMTLITTLITMLLLGAGFYGLLHWAGLPITWPLALLFGAIIAPTDPVAVLPILQAAHVPKTTETLIAGESLFNDGVGVVAFTVLVAAALPAAGEVAQNVTALSTTILFLREMLGGLLAGALLGFVAILLIRNVPRDENTRLTISLAMVVGGNALAQWLGISAPVTVAASGLMLSALLQLWRRRAKQSGWLGNLSGDERRQLEDSQTRLSGFWQFIDYLLNAALFTVMAFEVLSLKLNTMLLLLAPVVIGLNLLARALGVWIPVTLLKRREHFPPYTRRVMIWAGLRGGVTLALAFNLPDNPLRGTFLVMSYAVVVFSMLVQGLTLPGLARKLNTAARIADEPGAGPHLT</sequence>
<dbReference type="RefSeq" id="WP_260561430.1">
    <property type="nucleotide sequence ID" value="NZ_BAABEC010000192.1"/>
</dbReference>
<dbReference type="Pfam" id="PF00999">
    <property type="entry name" value="Na_H_Exchanger"/>
    <property type="match status" value="1"/>
</dbReference>
<feature type="domain" description="Cation/H+ exchanger transmembrane" evidence="13">
    <location>
        <begin position="18"/>
        <end position="435"/>
    </location>
</feature>
<dbReference type="Gene3D" id="6.10.140.1330">
    <property type="match status" value="1"/>
</dbReference>
<evidence type="ECO:0000256" key="12">
    <source>
        <dbReference type="SAM" id="Phobius"/>
    </source>
</evidence>
<feature type="transmembrane region" description="Helical" evidence="12">
    <location>
        <begin position="176"/>
        <end position="197"/>
    </location>
</feature>
<feature type="transmembrane region" description="Helical" evidence="12">
    <location>
        <begin position="345"/>
        <end position="372"/>
    </location>
</feature>
<dbReference type="InterPro" id="IPR018422">
    <property type="entry name" value="Cation/H_exchanger_CPA1"/>
</dbReference>
<keyword evidence="15" id="KW-1185">Reference proteome</keyword>
<feature type="transmembrane region" description="Helical" evidence="12">
    <location>
        <begin position="384"/>
        <end position="402"/>
    </location>
</feature>
<evidence type="ECO:0000256" key="8">
    <source>
        <dbReference type="ARBA" id="ARBA00023053"/>
    </source>
</evidence>
<evidence type="ECO:0000256" key="4">
    <source>
        <dbReference type="ARBA" id="ARBA00022449"/>
    </source>
</evidence>
<feature type="transmembrane region" description="Helical" evidence="12">
    <location>
        <begin position="217"/>
        <end position="234"/>
    </location>
</feature>
<feature type="transmembrane region" description="Helical" evidence="12">
    <location>
        <begin position="70"/>
        <end position="90"/>
    </location>
</feature>
<keyword evidence="10 12" id="KW-0472">Membrane</keyword>
<accession>A0ABY5YJ72</accession>
<keyword evidence="11" id="KW-0739">Sodium transport</keyword>
<feature type="transmembrane region" description="Helical" evidence="12">
    <location>
        <begin position="32"/>
        <end position="50"/>
    </location>
</feature>
<name>A0ABY5YJ72_9DEIO</name>
<organism evidence="14 15">
    <name type="scientific">Deinococcus rubellus</name>
    <dbReference type="NCBI Taxonomy" id="1889240"/>
    <lineage>
        <taxon>Bacteria</taxon>
        <taxon>Thermotogati</taxon>
        <taxon>Deinococcota</taxon>
        <taxon>Deinococci</taxon>
        <taxon>Deinococcales</taxon>
        <taxon>Deinococcaceae</taxon>
        <taxon>Deinococcus</taxon>
    </lineage>
</organism>
<evidence type="ECO:0000259" key="13">
    <source>
        <dbReference type="Pfam" id="PF00999"/>
    </source>
</evidence>
<evidence type="ECO:0000256" key="5">
    <source>
        <dbReference type="ARBA" id="ARBA00022475"/>
    </source>
</evidence>
<evidence type="ECO:0000256" key="9">
    <source>
        <dbReference type="ARBA" id="ARBA00023065"/>
    </source>
</evidence>
<gene>
    <name evidence="14" type="ORF">N0D28_05830</name>
</gene>
<evidence type="ECO:0000256" key="6">
    <source>
        <dbReference type="ARBA" id="ARBA00022692"/>
    </source>
</evidence>
<evidence type="ECO:0000313" key="14">
    <source>
        <dbReference type="EMBL" id="UWX65174.1"/>
    </source>
</evidence>
<feature type="transmembrane region" description="Helical" evidence="12">
    <location>
        <begin position="102"/>
        <end position="124"/>
    </location>
</feature>
<keyword evidence="4" id="KW-0050">Antiport</keyword>
<reference evidence="14" key="1">
    <citation type="submission" date="2022-09" db="EMBL/GenBank/DDBJ databases">
        <title>genome sequence of Deinococcus rubellus.</title>
        <authorList>
            <person name="Srinivasan S."/>
        </authorList>
    </citation>
    <scope>NUCLEOTIDE SEQUENCE</scope>
    <source>
        <strain evidence="14">Ant6</strain>
    </source>
</reference>
<comment type="similarity">
    <text evidence="2">Belongs to the monovalent cation:proton antiporter 1 (CPA1) transporter (TC 2.A.36) family.</text>
</comment>
<proteinExistence type="inferred from homology"/>
<feature type="transmembrane region" description="Helical" evidence="12">
    <location>
        <begin position="319"/>
        <end position="339"/>
    </location>
</feature>